<keyword evidence="2" id="KW-0058">Aromatic hydrocarbons catabolism</keyword>
<dbReference type="PIRSF" id="PIRSF001112">
    <property type="entry name" value="Epoxide_hydrolase"/>
    <property type="match status" value="1"/>
</dbReference>
<dbReference type="EMBL" id="VFQX01000034">
    <property type="protein sequence ID" value="KAF0977378.1"/>
    <property type="molecule type" value="Genomic_DNA"/>
</dbReference>
<dbReference type="Gene3D" id="3.40.50.1820">
    <property type="entry name" value="alpha/beta hydrolase"/>
    <property type="match status" value="1"/>
</dbReference>
<dbReference type="VEuPathDB" id="AmoebaDB:FDP41_003370"/>
<dbReference type="InterPro" id="IPR029058">
    <property type="entry name" value="AB_hydrolase_fold"/>
</dbReference>
<dbReference type="InterPro" id="IPR010497">
    <property type="entry name" value="Epoxide_hydro_N"/>
</dbReference>
<evidence type="ECO:0000313" key="8">
    <source>
        <dbReference type="Proteomes" id="UP000444721"/>
    </source>
</evidence>
<evidence type="ECO:0000313" key="7">
    <source>
        <dbReference type="EMBL" id="KAF0977378.1"/>
    </source>
</evidence>
<dbReference type="InterPro" id="IPR000639">
    <property type="entry name" value="Epox_hydrolase-like"/>
</dbReference>
<keyword evidence="8" id="KW-1185">Reference proteome</keyword>
<evidence type="ECO:0000259" key="6">
    <source>
        <dbReference type="Pfam" id="PF06441"/>
    </source>
</evidence>
<dbReference type="GeneID" id="68110588"/>
<feature type="active site" description="Proton acceptor" evidence="4">
    <location>
        <position position="462"/>
    </location>
</feature>
<dbReference type="VEuPathDB" id="AmoebaDB:NfTy_071840"/>
<dbReference type="OMA" id="YSAMMVT"/>
<feature type="domain" description="Epoxide hydrolase N-terminal" evidence="6">
    <location>
        <begin position="75"/>
        <end position="198"/>
    </location>
</feature>
<proteinExistence type="inferred from homology"/>
<dbReference type="AlphaFoldDB" id="A0A6A5BTW4"/>
<dbReference type="InterPro" id="IPR016292">
    <property type="entry name" value="Epoxide_hydrolase"/>
</dbReference>
<feature type="active site" description="Proton donor" evidence="4">
    <location>
        <position position="408"/>
    </location>
</feature>
<dbReference type="RefSeq" id="XP_044562091.1">
    <property type="nucleotide sequence ID" value="XM_044706667.1"/>
</dbReference>
<evidence type="ECO:0000256" key="4">
    <source>
        <dbReference type="PIRSR" id="PIRSR001112-1"/>
    </source>
</evidence>
<reference evidence="7 8" key="1">
    <citation type="journal article" date="2019" name="Sci. Rep.">
        <title>Nanopore sequencing improves the draft genome of the human pathogenic amoeba Naegleria fowleri.</title>
        <authorList>
            <person name="Liechti N."/>
            <person name="Schurch N."/>
            <person name="Bruggmann R."/>
            <person name="Wittwer M."/>
        </authorList>
    </citation>
    <scope>NUCLEOTIDE SEQUENCE [LARGE SCALE GENOMIC DNA]</scope>
    <source>
        <strain evidence="7 8">ATCC 30894</strain>
    </source>
</reference>
<dbReference type="PANTHER" id="PTHR21661">
    <property type="entry name" value="EPOXIDE HYDROLASE 1-RELATED"/>
    <property type="match status" value="1"/>
</dbReference>
<dbReference type="OrthoDB" id="7130006at2759"/>
<feature type="active site" description="Nucleophile" evidence="4">
    <location>
        <position position="260"/>
    </location>
</feature>
<comment type="similarity">
    <text evidence="1">Belongs to the peptidase S33 family.</text>
</comment>
<evidence type="ECO:0000256" key="1">
    <source>
        <dbReference type="ARBA" id="ARBA00010088"/>
    </source>
</evidence>
<sequence length="506" mass="58743">MSNRHHHPLRPLHLQFLFCLLFLVAILLLLPHHLPCMAMNPIMMMDRSRQEEHHTTSENKEDSSLLIRPFIIPYAHSEHLKLLFRLNETLSMFKKTMDRVFPKLYSKTSLRWEMGTDLDQVVELVQYWHDVFDWKGQVEKLNTKLPHYETTLIDDDDEEVMIRFAWRKSSLTSKKGKMNGERKVLLLLHGWPGSVWEFHNMVDELVQVHGYDVVAPSIPGYGYSFIPKREGCCDVKKVASLFVKLMKQLGYGKYIVQGGDWGSIIGEHVARLDPSHCIGYHSNMCVVLPYWQDWIQVAIDALKKLIFGTPLIENTESFSSFLMYAVKYFTIDGGYQHLQSTRPDSLGIALLDSPVGMMAYLLEKFIAWTDLPQKDTSQLFSRISRDDFLTNVMIYQTTQTIASSIRLYYFTMTNQKSFGEDKPYLSTPTACAVFKDLFRATRYTAQRNFNLVQFNRYEQGGHFAALENPKVLIQDVIQFANTRYEQMGSDEDDASQHRQQAKKNEL</sequence>
<evidence type="ECO:0000256" key="5">
    <source>
        <dbReference type="SAM" id="MobiDB-lite"/>
    </source>
</evidence>
<dbReference type="PRINTS" id="PR00412">
    <property type="entry name" value="EPOXHYDRLASE"/>
</dbReference>
<accession>A0A6A5BTW4</accession>
<keyword evidence="3" id="KW-0378">Hydrolase</keyword>
<dbReference type="Pfam" id="PF06441">
    <property type="entry name" value="EHN"/>
    <property type="match status" value="1"/>
</dbReference>
<organism evidence="7 8">
    <name type="scientific">Naegleria fowleri</name>
    <name type="common">Brain eating amoeba</name>
    <dbReference type="NCBI Taxonomy" id="5763"/>
    <lineage>
        <taxon>Eukaryota</taxon>
        <taxon>Discoba</taxon>
        <taxon>Heterolobosea</taxon>
        <taxon>Tetramitia</taxon>
        <taxon>Eutetramitia</taxon>
        <taxon>Vahlkampfiidae</taxon>
        <taxon>Naegleria</taxon>
    </lineage>
</organism>
<dbReference type="GO" id="GO:0097176">
    <property type="term" value="P:epoxide metabolic process"/>
    <property type="evidence" value="ECO:0007669"/>
    <property type="project" value="TreeGrafter"/>
</dbReference>
<dbReference type="Proteomes" id="UP000444721">
    <property type="component" value="Unassembled WGS sequence"/>
</dbReference>
<dbReference type="VEuPathDB" id="AmoebaDB:NF0062220"/>
<dbReference type="GO" id="GO:0004301">
    <property type="term" value="F:epoxide hydrolase activity"/>
    <property type="evidence" value="ECO:0007669"/>
    <property type="project" value="TreeGrafter"/>
</dbReference>
<evidence type="ECO:0000256" key="3">
    <source>
        <dbReference type="ARBA" id="ARBA00022801"/>
    </source>
</evidence>
<gene>
    <name evidence="7" type="ORF">FDP41_003370</name>
</gene>
<name>A0A6A5BTW4_NAEFO</name>
<evidence type="ECO:0000256" key="2">
    <source>
        <dbReference type="ARBA" id="ARBA00022797"/>
    </source>
</evidence>
<dbReference type="SUPFAM" id="SSF53474">
    <property type="entry name" value="alpha/beta-Hydrolases"/>
    <property type="match status" value="1"/>
</dbReference>
<feature type="region of interest" description="Disordered" evidence="5">
    <location>
        <begin position="487"/>
        <end position="506"/>
    </location>
</feature>
<dbReference type="PANTHER" id="PTHR21661:SF35">
    <property type="entry name" value="EPOXIDE HYDROLASE"/>
    <property type="match status" value="1"/>
</dbReference>
<protein>
    <recommendedName>
        <fullName evidence="6">Epoxide hydrolase N-terminal domain-containing protein</fullName>
    </recommendedName>
</protein>
<comment type="caution">
    <text evidence="7">The sequence shown here is derived from an EMBL/GenBank/DDBJ whole genome shotgun (WGS) entry which is preliminary data.</text>
</comment>